<reference evidence="2 3" key="1">
    <citation type="submission" date="2023-01" db="EMBL/GenBank/DDBJ databases">
        <title>Novel diversity within Roseofilum (Cyanobacteria; Desertifilaceae) from marine benthic mats with descriptions of four novel species.</title>
        <authorList>
            <person name="Wang Y."/>
            <person name="Berthold D.E."/>
            <person name="Hu J."/>
            <person name="Lefler F.W."/>
            <person name="Laughinghouse H.D. IV."/>
        </authorList>
    </citation>
    <scope>NUCLEOTIDE SEQUENCE [LARGE SCALE GENOMIC DNA]</scope>
    <source>
        <strain evidence="2 3">BLCC-M154</strain>
    </source>
</reference>
<comment type="caution">
    <text evidence="2">The sequence shown here is derived from an EMBL/GenBank/DDBJ whole genome shotgun (WGS) entry which is preliminary data.</text>
</comment>
<gene>
    <name evidence="2" type="ORF">PMG71_11085</name>
</gene>
<name>A0ABT7AUJ0_9CYAN</name>
<feature type="transmembrane region" description="Helical" evidence="1">
    <location>
        <begin position="33"/>
        <end position="54"/>
    </location>
</feature>
<feature type="transmembrane region" description="Helical" evidence="1">
    <location>
        <begin position="97"/>
        <end position="118"/>
    </location>
</feature>
<keyword evidence="1" id="KW-1133">Transmembrane helix</keyword>
<protein>
    <submittedName>
        <fullName evidence="2">Uncharacterized protein</fullName>
    </submittedName>
</protein>
<keyword evidence="3" id="KW-1185">Reference proteome</keyword>
<keyword evidence="1" id="KW-0812">Transmembrane</keyword>
<accession>A0ABT7AUJ0</accession>
<feature type="transmembrane region" description="Helical" evidence="1">
    <location>
        <begin position="161"/>
        <end position="183"/>
    </location>
</feature>
<evidence type="ECO:0000313" key="3">
    <source>
        <dbReference type="Proteomes" id="UP001235303"/>
    </source>
</evidence>
<feature type="transmembrane region" description="Helical" evidence="1">
    <location>
        <begin position="61"/>
        <end position="85"/>
    </location>
</feature>
<proteinExistence type="predicted"/>
<feature type="transmembrane region" description="Helical" evidence="1">
    <location>
        <begin position="7"/>
        <end position="27"/>
    </location>
</feature>
<evidence type="ECO:0000313" key="2">
    <source>
        <dbReference type="EMBL" id="MDJ1169971.1"/>
    </source>
</evidence>
<feature type="transmembrane region" description="Helical" evidence="1">
    <location>
        <begin position="125"/>
        <end position="149"/>
    </location>
</feature>
<organism evidence="2 3">
    <name type="scientific">Roseofilum acuticapitatum BLCC-M154</name>
    <dbReference type="NCBI Taxonomy" id="3022444"/>
    <lineage>
        <taxon>Bacteria</taxon>
        <taxon>Bacillati</taxon>
        <taxon>Cyanobacteriota</taxon>
        <taxon>Cyanophyceae</taxon>
        <taxon>Desertifilales</taxon>
        <taxon>Desertifilaceae</taxon>
        <taxon>Roseofilum</taxon>
        <taxon>Roseofilum acuticapitatum</taxon>
    </lineage>
</organism>
<sequence length="192" mass="20755">MIGSGFGIQWTIHTFIGFVLSLLLIEIGERPDIGIIEGFIGGAIIGLMQAIVLLPHLKQAGWWMAISAMCWAMMGWSGLGAIGWIAPRTLDISVRLLYGLSEGAKVGFVLGVGQYVLLSQEVPQAWRWIIASIVDWAIALACGWALGGLLRLQFGQFLGDVIGLGCVWLLVGGLTGFALTLLLNRRKSGYRN</sequence>
<evidence type="ECO:0000256" key="1">
    <source>
        <dbReference type="SAM" id="Phobius"/>
    </source>
</evidence>
<dbReference type="RefSeq" id="WP_283753728.1">
    <property type="nucleotide sequence ID" value="NZ_JAQOSP010000075.1"/>
</dbReference>
<keyword evidence="1" id="KW-0472">Membrane</keyword>
<dbReference type="EMBL" id="JAQOSP010000075">
    <property type="protein sequence ID" value="MDJ1169971.1"/>
    <property type="molecule type" value="Genomic_DNA"/>
</dbReference>
<dbReference type="Proteomes" id="UP001235303">
    <property type="component" value="Unassembled WGS sequence"/>
</dbReference>